<protein>
    <recommendedName>
        <fullName evidence="5">Type IV pilus biogenesis protein PilP</fullName>
    </recommendedName>
</protein>
<evidence type="ECO:0000313" key="3">
    <source>
        <dbReference type="EMBL" id="UTC24400.1"/>
    </source>
</evidence>
<keyword evidence="4" id="KW-1185">Reference proteome</keyword>
<keyword evidence="2" id="KW-1133">Transmembrane helix</keyword>
<proteinExistence type="predicted"/>
<keyword evidence="2" id="KW-0812">Transmembrane</keyword>
<accession>A0ABY5DKR0</accession>
<gene>
    <name evidence="3" type="ORF">MMH89_04100</name>
</gene>
<evidence type="ECO:0008006" key="5">
    <source>
        <dbReference type="Google" id="ProtNLM"/>
    </source>
</evidence>
<dbReference type="RefSeq" id="WP_258568183.1">
    <property type="nucleotide sequence ID" value="NZ_CP092900.1"/>
</dbReference>
<feature type="region of interest" description="Disordered" evidence="1">
    <location>
        <begin position="1"/>
        <end position="28"/>
    </location>
</feature>
<feature type="transmembrane region" description="Helical" evidence="2">
    <location>
        <begin position="46"/>
        <end position="65"/>
    </location>
</feature>
<keyword evidence="2" id="KW-0472">Membrane</keyword>
<sequence length="232" mass="25989">MADETNQNDQSQEYSFPSEESQEYGNSPQGGFSIEKVIAVVQNNRIPAAIGAIVVFYLFLSLFGGSDEIQPVELDESSFEETLPEIQPEPVAFSGFTDLVEEESVKQEDYDKLQNSISSLNRQSTDFRSRLQALDQKIDDLSILVNRTATQLSRVIDEEQKKIDVKKEVVLEEYRIRAVISGRAWLMDRNGNNITVKVGDKVPTYGRITEIKPIEGLVVTSSGRVISFGSEE</sequence>
<evidence type="ECO:0000256" key="2">
    <source>
        <dbReference type="SAM" id="Phobius"/>
    </source>
</evidence>
<name>A0ABY5DKR0_9GAMM</name>
<organism evidence="3 4">
    <name type="scientific">Candidatus Comchoanobacter bicostacola</name>
    <dbReference type="NCBI Taxonomy" id="2919598"/>
    <lineage>
        <taxon>Bacteria</taxon>
        <taxon>Pseudomonadati</taxon>
        <taxon>Pseudomonadota</taxon>
        <taxon>Gammaproteobacteria</taxon>
        <taxon>Candidatus Comchoanobacterales</taxon>
        <taxon>Candidatus Comchoanobacteraceae</taxon>
        <taxon>Candidatus Comchoanobacter</taxon>
    </lineage>
</organism>
<dbReference type="Proteomes" id="UP001055955">
    <property type="component" value="Chromosome"/>
</dbReference>
<dbReference type="EMBL" id="CP092900">
    <property type="protein sequence ID" value="UTC24400.1"/>
    <property type="molecule type" value="Genomic_DNA"/>
</dbReference>
<evidence type="ECO:0000256" key="1">
    <source>
        <dbReference type="SAM" id="MobiDB-lite"/>
    </source>
</evidence>
<evidence type="ECO:0000313" key="4">
    <source>
        <dbReference type="Proteomes" id="UP001055955"/>
    </source>
</evidence>
<reference evidence="3 4" key="1">
    <citation type="journal article" date="2022" name="Nat. Microbiol.">
        <title>The microbiome of a bacterivorous marine choanoflagellate contains a resource-demanding obligate bacterial associate.</title>
        <authorList>
            <person name="Needham D.M."/>
            <person name="Poirier C."/>
            <person name="Bachy C."/>
            <person name="George E.E."/>
            <person name="Wilken S."/>
            <person name="Yung C.C.M."/>
            <person name="Limardo A.J."/>
            <person name="Morando M."/>
            <person name="Sudek L."/>
            <person name="Malmstrom R.R."/>
            <person name="Keeling P.J."/>
            <person name="Santoro A.E."/>
            <person name="Worden A.Z."/>
        </authorList>
    </citation>
    <scope>NUCLEOTIDE SEQUENCE [LARGE SCALE GENOMIC DNA]</scope>
    <source>
        <strain evidence="3 4">Comchoano-1</strain>
    </source>
</reference>